<dbReference type="Proteomes" id="UP000481947">
    <property type="component" value="Unassembled WGS sequence"/>
</dbReference>
<feature type="domain" description="Tyr recombinase" evidence="5">
    <location>
        <begin position="161"/>
        <end position="342"/>
    </location>
</feature>
<accession>A0A7C9NGC0</accession>
<dbReference type="SUPFAM" id="SSF56349">
    <property type="entry name" value="DNA breaking-rejoining enzymes"/>
    <property type="match status" value="1"/>
</dbReference>
<proteinExistence type="predicted"/>
<organism evidence="7 8">
    <name type="scientific">Malikia spinosa</name>
    <dbReference type="NCBI Taxonomy" id="86180"/>
    <lineage>
        <taxon>Bacteria</taxon>
        <taxon>Pseudomonadati</taxon>
        <taxon>Pseudomonadota</taxon>
        <taxon>Betaproteobacteria</taxon>
        <taxon>Burkholderiales</taxon>
        <taxon>Comamonadaceae</taxon>
        <taxon>Malikia</taxon>
    </lineage>
</organism>
<dbReference type="RefSeq" id="WP_161125036.1">
    <property type="nucleotide sequence ID" value="NZ_VYSB01000007.1"/>
</dbReference>
<dbReference type="PANTHER" id="PTHR30349:SF94">
    <property type="entry name" value="INTEGRASE_RECOMBINASE HI_1414-RELATED"/>
    <property type="match status" value="1"/>
</dbReference>
<dbReference type="InterPro" id="IPR010998">
    <property type="entry name" value="Integrase_recombinase_N"/>
</dbReference>
<evidence type="ECO:0000256" key="2">
    <source>
        <dbReference type="ARBA" id="ARBA00023125"/>
    </source>
</evidence>
<dbReference type="GO" id="GO:0003677">
    <property type="term" value="F:DNA binding"/>
    <property type="evidence" value="ECO:0007669"/>
    <property type="project" value="UniProtKB-UniRule"/>
</dbReference>
<evidence type="ECO:0000259" key="5">
    <source>
        <dbReference type="PROSITE" id="PS51898"/>
    </source>
</evidence>
<dbReference type="InterPro" id="IPR002104">
    <property type="entry name" value="Integrase_catalytic"/>
</dbReference>
<dbReference type="PANTHER" id="PTHR30349">
    <property type="entry name" value="PHAGE INTEGRASE-RELATED"/>
    <property type="match status" value="1"/>
</dbReference>
<evidence type="ECO:0000256" key="1">
    <source>
        <dbReference type="ARBA" id="ARBA00022908"/>
    </source>
</evidence>
<evidence type="ECO:0000313" key="7">
    <source>
        <dbReference type="EMBL" id="MYZ52123.1"/>
    </source>
</evidence>
<comment type="caution">
    <text evidence="7">The sequence shown here is derived from an EMBL/GenBank/DDBJ whole genome shotgun (WGS) entry which is preliminary data.</text>
</comment>
<dbReference type="GO" id="GO:0015074">
    <property type="term" value="P:DNA integration"/>
    <property type="evidence" value="ECO:0007669"/>
    <property type="project" value="UniProtKB-KW"/>
</dbReference>
<protein>
    <submittedName>
        <fullName evidence="7">Tyrosine-type recombinase/integrase</fullName>
    </submittedName>
</protein>
<dbReference type="Pfam" id="PF00589">
    <property type="entry name" value="Phage_integrase"/>
    <property type="match status" value="1"/>
</dbReference>
<dbReference type="InterPro" id="IPR011010">
    <property type="entry name" value="DNA_brk_join_enz"/>
</dbReference>
<name>A0A7C9NGC0_9BURK</name>
<dbReference type="Gene3D" id="1.10.443.10">
    <property type="entry name" value="Intergrase catalytic core"/>
    <property type="match status" value="1"/>
</dbReference>
<keyword evidence="1" id="KW-0229">DNA integration</keyword>
<feature type="domain" description="Core-binding (CB)" evidence="6">
    <location>
        <begin position="47"/>
        <end position="141"/>
    </location>
</feature>
<keyword evidence="2 4" id="KW-0238">DNA-binding</keyword>
<keyword evidence="3" id="KW-0233">DNA recombination</keyword>
<dbReference type="InterPro" id="IPR044068">
    <property type="entry name" value="CB"/>
</dbReference>
<dbReference type="EMBL" id="VYSB01000007">
    <property type="protein sequence ID" value="MYZ52123.1"/>
    <property type="molecule type" value="Genomic_DNA"/>
</dbReference>
<evidence type="ECO:0000313" key="8">
    <source>
        <dbReference type="Proteomes" id="UP000481947"/>
    </source>
</evidence>
<evidence type="ECO:0000256" key="3">
    <source>
        <dbReference type="ARBA" id="ARBA00023172"/>
    </source>
</evidence>
<dbReference type="Gene3D" id="1.10.150.130">
    <property type="match status" value="1"/>
</dbReference>
<dbReference type="PROSITE" id="PS51898">
    <property type="entry name" value="TYR_RECOMBINASE"/>
    <property type="match status" value="1"/>
</dbReference>
<dbReference type="PROSITE" id="PS51900">
    <property type="entry name" value="CB"/>
    <property type="match status" value="1"/>
</dbReference>
<dbReference type="InterPro" id="IPR050090">
    <property type="entry name" value="Tyrosine_recombinase_XerCD"/>
</dbReference>
<evidence type="ECO:0000259" key="6">
    <source>
        <dbReference type="PROSITE" id="PS51900"/>
    </source>
</evidence>
<dbReference type="GO" id="GO:0006310">
    <property type="term" value="P:DNA recombination"/>
    <property type="evidence" value="ECO:0007669"/>
    <property type="project" value="UniProtKB-KW"/>
</dbReference>
<evidence type="ECO:0000256" key="4">
    <source>
        <dbReference type="PROSITE-ProRule" id="PRU01248"/>
    </source>
</evidence>
<dbReference type="InterPro" id="IPR013762">
    <property type="entry name" value="Integrase-like_cat_sf"/>
</dbReference>
<dbReference type="AlphaFoldDB" id="A0A7C9NGC0"/>
<gene>
    <name evidence="7" type="ORF">F5985_08225</name>
</gene>
<sequence length="392" mass="44505">MSITALPSGRYRVQIRKRSLKFDQLFDTRKEAERAEAEALARAQPPDQDIKVRSLWARYVDSQLFGDKTENTRRTERTRIQPILEHLGNYTLGELEKSPGVIYDYMDMRRKHISPRTKKKLSGTSVRLEIAALSSVVEFAKKRRLVHENFVSRISRPASGRRNRRISNEEQGSLAIHSRSEHETLARAARFGLLVRHLGCRPGELCALLISQVRLERQEVYFPETKNEEDRAAHLTKDARELIHLQLETVPEGCPYLFWSVSRSGEFTPYGYASGVRLLRRKGVVESDYHSHAGRREFVSRGIEAGVPLTTLKKQSGHKSTQALEIYDNGLSTAPEIRAQLDRLADTVQLENLVGAMAAVGMTPEQRQAFLTKIGKGGEVTFEQAALEKSRR</sequence>
<reference evidence="7 8" key="1">
    <citation type="submission" date="2019-09" db="EMBL/GenBank/DDBJ databases">
        <title>Identification of Malikia spinosa a prominent benzene-, toluene-, and ethylbenzene-degrading bacterium: enrichment, isolation and whole genome sequencing.</title>
        <authorList>
            <person name="Tancsics A."/>
            <person name="Revesz F."/>
            <person name="Kriszt B."/>
        </authorList>
    </citation>
    <scope>NUCLEOTIDE SEQUENCE [LARGE SCALE GENOMIC DNA]</scope>
    <source>
        <strain evidence="7 8">AB6</strain>
    </source>
</reference>